<evidence type="ECO:0000313" key="1">
    <source>
        <dbReference type="EMBL" id="SFO03879.1"/>
    </source>
</evidence>
<protein>
    <submittedName>
        <fullName evidence="1">Uncharacterized protein</fullName>
    </submittedName>
</protein>
<keyword evidence="2" id="KW-1185">Reference proteome</keyword>
<gene>
    <name evidence="1" type="ORF">SAMN05216386_2448</name>
</gene>
<reference evidence="2" key="1">
    <citation type="submission" date="2016-10" db="EMBL/GenBank/DDBJ databases">
        <authorList>
            <person name="Varghese N."/>
        </authorList>
    </citation>
    <scope>NUCLEOTIDE SEQUENCE [LARGE SCALE GENOMIC DNA]</scope>
    <source>
        <strain evidence="2">Nsp8</strain>
    </source>
</reference>
<dbReference type="AlphaFoldDB" id="A0A1I5DXE2"/>
<organism evidence="1 2">
    <name type="scientific">Nitrosospira briensis</name>
    <dbReference type="NCBI Taxonomy" id="35799"/>
    <lineage>
        <taxon>Bacteria</taxon>
        <taxon>Pseudomonadati</taxon>
        <taxon>Pseudomonadota</taxon>
        <taxon>Betaproteobacteria</taxon>
        <taxon>Nitrosomonadales</taxon>
        <taxon>Nitrosomonadaceae</taxon>
        <taxon>Nitrosospira</taxon>
    </lineage>
</organism>
<accession>A0A1I5DXE2</accession>
<name>A0A1I5DXE2_9PROT</name>
<evidence type="ECO:0000313" key="2">
    <source>
        <dbReference type="Proteomes" id="UP000183107"/>
    </source>
</evidence>
<dbReference type="Proteomes" id="UP000183107">
    <property type="component" value="Unassembled WGS sequence"/>
</dbReference>
<dbReference type="EMBL" id="FOVJ01000006">
    <property type="protein sequence ID" value="SFO03879.1"/>
    <property type="molecule type" value="Genomic_DNA"/>
</dbReference>
<sequence>MNHGTQLTLLLLRIDKMIEREVKILLNANAVKRVQVHYAVMSEGYMVVIDGQPLETAKRETREFRTLDAAARLLFRIGIADFSVKLKTG</sequence>
<proteinExistence type="predicted"/>